<feature type="region of interest" description="Disordered" evidence="7">
    <location>
        <begin position="1113"/>
        <end position="1134"/>
    </location>
</feature>
<feature type="region of interest" description="Disordered" evidence="7">
    <location>
        <begin position="549"/>
        <end position="574"/>
    </location>
</feature>
<dbReference type="GO" id="GO:0016020">
    <property type="term" value="C:membrane"/>
    <property type="evidence" value="ECO:0007669"/>
    <property type="project" value="UniProtKB-SubCell"/>
</dbReference>
<evidence type="ECO:0008006" key="10">
    <source>
        <dbReference type="Google" id="ProtNLM"/>
    </source>
</evidence>
<evidence type="ECO:0000256" key="6">
    <source>
        <dbReference type="ARBA" id="ARBA00023180"/>
    </source>
</evidence>
<proteinExistence type="predicted"/>
<gene>
    <name evidence="8" type="ORF">KVV02_007009</name>
</gene>
<evidence type="ECO:0000256" key="4">
    <source>
        <dbReference type="ARBA" id="ARBA00022989"/>
    </source>
</evidence>
<protein>
    <recommendedName>
        <fullName evidence="10">Glycosyltransferase family 49 protein</fullName>
    </recommendedName>
</protein>
<feature type="compositionally biased region" description="Polar residues" evidence="7">
    <location>
        <begin position="189"/>
        <end position="199"/>
    </location>
</feature>
<dbReference type="EMBL" id="JAIFTL010000131">
    <property type="protein sequence ID" value="KAG9322749.1"/>
    <property type="molecule type" value="Genomic_DNA"/>
</dbReference>
<dbReference type="InterPro" id="IPR051292">
    <property type="entry name" value="Xyl/GlcA_transferase"/>
</dbReference>
<keyword evidence="4" id="KW-1133">Transmembrane helix</keyword>
<keyword evidence="6" id="KW-0325">Glycoprotein</keyword>
<evidence type="ECO:0000313" key="8">
    <source>
        <dbReference type="EMBL" id="KAG9322749.1"/>
    </source>
</evidence>
<feature type="compositionally biased region" description="Basic and acidic residues" evidence="7">
    <location>
        <begin position="362"/>
        <end position="379"/>
    </location>
</feature>
<dbReference type="GO" id="GO:0042285">
    <property type="term" value="F:xylosyltransferase activity"/>
    <property type="evidence" value="ECO:0007669"/>
    <property type="project" value="TreeGrafter"/>
</dbReference>
<dbReference type="GO" id="GO:0015020">
    <property type="term" value="F:glucuronosyltransferase activity"/>
    <property type="evidence" value="ECO:0007669"/>
    <property type="project" value="TreeGrafter"/>
</dbReference>
<reference evidence="8" key="1">
    <citation type="submission" date="2021-07" db="EMBL/GenBank/DDBJ databases">
        <title>Draft genome of Mortierella alpina, strain LL118, isolated from an aspen leaf litter sample.</title>
        <authorList>
            <person name="Yang S."/>
            <person name="Vinatzer B.A."/>
        </authorList>
    </citation>
    <scope>NUCLEOTIDE SEQUENCE</scope>
    <source>
        <strain evidence="8">LL118</strain>
    </source>
</reference>
<keyword evidence="2" id="KW-0812">Transmembrane</keyword>
<feature type="region of interest" description="Disordered" evidence="7">
    <location>
        <begin position="260"/>
        <end position="299"/>
    </location>
</feature>
<accession>A0A9P8CXU7</accession>
<comment type="subcellular location">
    <subcellularLocation>
        <location evidence="1">Membrane</location>
        <topology evidence="1">Single-pass type II membrane protein</topology>
    </subcellularLocation>
</comment>
<feature type="compositionally biased region" description="Low complexity" evidence="7">
    <location>
        <begin position="164"/>
        <end position="179"/>
    </location>
</feature>
<comment type="caution">
    <text evidence="8">The sequence shown here is derived from an EMBL/GenBank/DDBJ whole genome shotgun (WGS) entry which is preliminary data.</text>
</comment>
<dbReference type="Pfam" id="PF13896">
    <property type="entry name" value="Glyco_transf_49"/>
    <property type="match status" value="1"/>
</dbReference>
<organism evidence="8 9">
    <name type="scientific">Mortierella alpina</name>
    <name type="common">Oleaginous fungus</name>
    <name type="synonym">Mortierella renispora</name>
    <dbReference type="NCBI Taxonomy" id="64518"/>
    <lineage>
        <taxon>Eukaryota</taxon>
        <taxon>Fungi</taxon>
        <taxon>Fungi incertae sedis</taxon>
        <taxon>Mucoromycota</taxon>
        <taxon>Mortierellomycotina</taxon>
        <taxon>Mortierellomycetes</taxon>
        <taxon>Mortierellales</taxon>
        <taxon>Mortierellaceae</taxon>
        <taxon>Mortierella</taxon>
    </lineage>
</organism>
<dbReference type="PANTHER" id="PTHR12270">
    <property type="entry name" value="GLYCOSYLTRANSFERASE-RELATED"/>
    <property type="match status" value="1"/>
</dbReference>
<name>A0A9P8CXU7_MORAP</name>
<keyword evidence="3" id="KW-0735">Signal-anchor</keyword>
<evidence type="ECO:0000256" key="7">
    <source>
        <dbReference type="SAM" id="MobiDB-lite"/>
    </source>
</evidence>
<feature type="region of interest" description="Disordered" evidence="7">
    <location>
        <begin position="362"/>
        <end position="399"/>
    </location>
</feature>
<feature type="region of interest" description="Disordered" evidence="7">
    <location>
        <begin position="1"/>
        <end position="199"/>
    </location>
</feature>
<keyword evidence="5" id="KW-0472">Membrane</keyword>
<feature type="region of interest" description="Disordered" evidence="7">
    <location>
        <begin position="948"/>
        <end position="969"/>
    </location>
</feature>
<evidence type="ECO:0000256" key="1">
    <source>
        <dbReference type="ARBA" id="ARBA00004606"/>
    </source>
</evidence>
<evidence type="ECO:0000256" key="5">
    <source>
        <dbReference type="ARBA" id="ARBA00023136"/>
    </source>
</evidence>
<sequence length="1158" mass="129244">MASLVFAPSVFSSPSPSSPIPSPLLHTAMFKKRAPAKRPKDDEDGEDTAITVSIPQDAFNLASPTATTARRDSAESKLVSQSSVRRSSIDTKLQRQSHQSHQPWKPWNPQKLPAIGTDGHSGTSTLSALSTLSSPPSATSSPNALKRNSHGVMLNLSTMISGNPSTPATTVSPASTDSTTHTDKKSPTANGGSTGQQQQPLEAQLWNAELLDQSPSSPAGPRYIPAVAGKYAHPRTGFGTGLGRMNTRSGDVPPWRNAHAAAGERSHHRATASSSVKSRTGYIPSADGRTSTPSSPVFHRYPASPGLTRYSDMSGWDDPGQIHLISEGAQSSTSCRAEGADLQNAGRFPGMPWNEVRETQSYRTDAGRGDYSDQDSDLHNRKKDRQPSNNPQQPSGFPLIFTDPARVLRTRLFCLRKSRRLHPCVRLVVLLCLAGSVCFTTLHLIFLKSSPDGTSGSGNKRRSFDYSEQQLRIRKMLGKSNIQTRVVSPFDVEAQNYSSHQWALDTRDIDNSKAVARVSEDYMLTKAFNGAMQPTRVIPFYFRASFKDENDDDDKHDDDDFYSPEGDHDGEEAEAVQVDPSLVTITTLITPDRYGVFLKLVRQYRGPISVATHIRTDADQDKSFHELNEFFQENSILRKYVDLHVIVDNVDFQLNMWRNVARMFARTDYFMMLDVDFHIPSGLKNHLHHDPRIQDLLSSGAALVVPAFEYKVEEDPKDSKYFPDTKKELIPLIEKGDVRVFHDSFPPGHAATDTPRWMRMSPNAPNPGSRWKMDERQNYLDQEADGEKPYKVTNFEPKYEPYIILKREGTPWCDERFVGYGANKAACLFEIYISGIDFWVMPQDFLIHQYHDYPTTNRKNGRILNKQLFVSFQQEICFATLERMIVTGEWYTHKADNLRHQCAAFDGFLKSADQMAQDFEQRHPNSLLEDPIFVADENVQRKRTRLQMAGRRQGEHGSYTEGDDQRYGPRKGALGQQIVDDEQHLDPFMSRPRGRVWGGVHPKTYYVPPPPEEFLPIEGIDVDAAVENHTGDNNAVASDPLGQDLTQQQHPPVNPDELTGDKLEQYRQGIILPEHEGDRSRFAFPKDGEATTAENPVLGGASGGVNGGQDYTAIPNPGDRGILDEGREKGLPVNITRGGSFEEVAERLEEHYRQLSLA</sequence>
<dbReference type="AlphaFoldDB" id="A0A9P8CXU7"/>
<evidence type="ECO:0000313" key="9">
    <source>
        <dbReference type="Proteomes" id="UP000717515"/>
    </source>
</evidence>
<evidence type="ECO:0000256" key="3">
    <source>
        <dbReference type="ARBA" id="ARBA00022968"/>
    </source>
</evidence>
<feature type="compositionally biased region" description="Low complexity" evidence="7">
    <location>
        <begin position="123"/>
        <end position="145"/>
    </location>
</feature>
<feature type="compositionally biased region" description="Low complexity" evidence="7">
    <location>
        <begin position="1"/>
        <end position="15"/>
    </location>
</feature>
<feature type="region of interest" description="Disordered" evidence="7">
    <location>
        <begin position="752"/>
        <end position="772"/>
    </location>
</feature>
<dbReference type="GO" id="GO:0035269">
    <property type="term" value="P:protein O-linked glycosylation via mannose"/>
    <property type="evidence" value="ECO:0007669"/>
    <property type="project" value="TreeGrafter"/>
</dbReference>
<feature type="region of interest" description="Disordered" evidence="7">
    <location>
        <begin position="1031"/>
        <end position="1059"/>
    </location>
</feature>
<evidence type="ECO:0000256" key="2">
    <source>
        <dbReference type="ARBA" id="ARBA00022692"/>
    </source>
</evidence>
<feature type="compositionally biased region" description="Basic and acidic residues" evidence="7">
    <location>
        <begin position="1121"/>
        <end position="1130"/>
    </location>
</feature>
<dbReference type="Proteomes" id="UP000717515">
    <property type="component" value="Unassembled WGS sequence"/>
</dbReference>
<dbReference type="PANTHER" id="PTHR12270:SF25">
    <property type="entry name" value="GLYCOSYLTRANSFERASE-LIKE PROTEIN LARGE"/>
    <property type="match status" value="1"/>
</dbReference>